<dbReference type="InterPro" id="IPR029028">
    <property type="entry name" value="Alpha/beta_knot_MTases"/>
</dbReference>
<evidence type="ECO:0000256" key="11">
    <source>
        <dbReference type="ARBA" id="ARBA00093656"/>
    </source>
</evidence>
<dbReference type="EC" id="2.1.1.34" evidence="9"/>
<name>A0A3S3Q4P5_9ACAR</name>
<reference evidence="13 14" key="1">
    <citation type="journal article" date="2018" name="Gigascience">
        <title>Genomes of trombidid mites reveal novel predicted allergens and laterally-transferred genes associated with secondary metabolism.</title>
        <authorList>
            <person name="Dong X."/>
            <person name="Chaisiri K."/>
            <person name="Xia D."/>
            <person name="Armstrong S.D."/>
            <person name="Fang Y."/>
            <person name="Donnelly M.J."/>
            <person name="Kadowaki T."/>
            <person name="McGarry J.W."/>
            <person name="Darby A.C."/>
            <person name="Makepeace B.L."/>
        </authorList>
    </citation>
    <scope>NUCLEOTIDE SEQUENCE [LARGE SCALE GENOMIC DNA]</scope>
    <source>
        <strain evidence="13">UoL-WK</strain>
    </source>
</reference>
<feature type="domain" description="tRNA/rRNA methyltransferase SpoU type" evidence="12">
    <location>
        <begin position="1202"/>
        <end position="1344"/>
    </location>
</feature>
<dbReference type="PANTHER" id="PTHR12029:SF11">
    <property type="entry name" value="METHYLTRANSFERASE TARBP1-RELATED"/>
    <property type="match status" value="1"/>
</dbReference>
<dbReference type="Proteomes" id="UP000285301">
    <property type="component" value="Unassembled WGS sequence"/>
</dbReference>
<evidence type="ECO:0000256" key="6">
    <source>
        <dbReference type="ARBA" id="ARBA00022990"/>
    </source>
</evidence>
<dbReference type="Pfam" id="PF00588">
    <property type="entry name" value="SpoU_methylase"/>
    <property type="match status" value="1"/>
</dbReference>
<evidence type="ECO:0000256" key="4">
    <source>
        <dbReference type="ARBA" id="ARBA00022691"/>
    </source>
</evidence>
<dbReference type="GO" id="GO:0141100">
    <property type="term" value="F:tRNA (guanine(18)-2'-O)-methyltransferase activity"/>
    <property type="evidence" value="ECO:0007669"/>
    <property type="project" value="UniProtKB-EC"/>
</dbReference>
<evidence type="ECO:0000259" key="12">
    <source>
        <dbReference type="Pfam" id="PF00588"/>
    </source>
</evidence>
<evidence type="ECO:0000256" key="8">
    <source>
        <dbReference type="ARBA" id="ARBA00093361"/>
    </source>
</evidence>
<evidence type="ECO:0000313" key="14">
    <source>
        <dbReference type="Proteomes" id="UP000285301"/>
    </source>
</evidence>
<dbReference type="InterPro" id="IPR045330">
    <property type="entry name" value="TRM3/TARBP1"/>
</dbReference>
<evidence type="ECO:0000256" key="2">
    <source>
        <dbReference type="ARBA" id="ARBA00022603"/>
    </source>
</evidence>
<dbReference type="CDD" id="cd18091">
    <property type="entry name" value="SpoU-like_TRM3-like"/>
    <property type="match status" value="1"/>
</dbReference>
<proteinExistence type="inferred from homology"/>
<keyword evidence="4" id="KW-0949">S-adenosyl-L-methionine</keyword>
<accession>A0A3S3Q4P5</accession>
<dbReference type="PANTHER" id="PTHR12029">
    <property type="entry name" value="RNA METHYLTRANSFERASE"/>
    <property type="match status" value="1"/>
</dbReference>
<evidence type="ECO:0000256" key="10">
    <source>
        <dbReference type="ARBA" id="ARBA00093636"/>
    </source>
</evidence>
<dbReference type="GO" id="GO:0003723">
    <property type="term" value="F:RNA binding"/>
    <property type="evidence" value="ECO:0007669"/>
    <property type="project" value="UniProtKB-KW"/>
</dbReference>
<evidence type="ECO:0000256" key="5">
    <source>
        <dbReference type="ARBA" id="ARBA00022884"/>
    </source>
</evidence>
<dbReference type="FunFam" id="3.40.1280.10:FF:000010">
    <property type="entry name" value="probable methyltransferase TARBP1"/>
    <property type="match status" value="1"/>
</dbReference>
<dbReference type="GO" id="GO:0030488">
    <property type="term" value="P:tRNA methylation"/>
    <property type="evidence" value="ECO:0007669"/>
    <property type="project" value="InterPro"/>
</dbReference>
<dbReference type="InterPro" id="IPR029026">
    <property type="entry name" value="tRNA_m1G_MTases_N"/>
</dbReference>
<dbReference type="SUPFAM" id="SSF75217">
    <property type="entry name" value="alpha/beta knot"/>
    <property type="match status" value="1"/>
</dbReference>
<comment type="catalytic activity">
    <reaction evidence="7">
        <text>guanosine(18) in tRNA + S-adenosyl-L-methionine = 2'-O-methylguanosine(18) in tRNA + S-adenosyl-L-homocysteine + H(+)</text>
        <dbReference type="Rhea" id="RHEA:20077"/>
        <dbReference type="Rhea" id="RHEA-COMP:10190"/>
        <dbReference type="Rhea" id="RHEA-COMP:10192"/>
        <dbReference type="ChEBI" id="CHEBI:15378"/>
        <dbReference type="ChEBI" id="CHEBI:57856"/>
        <dbReference type="ChEBI" id="CHEBI:59789"/>
        <dbReference type="ChEBI" id="CHEBI:74269"/>
        <dbReference type="ChEBI" id="CHEBI:74445"/>
        <dbReference type="EC" id="2.1.1.34"/>
    </reaction>
    <physiologicalReaction direction="left-to-right" evidence="7">
        <dbReference type="Rhea" id="RHEA:20078"/>
    </physiologicalReaction>
</comment>
<organism evidence="13 14">
    <name type="scientific">Dinothrombium tinctorium</name>
    <dbReference type="NCBI Taxonomy" id="1965070"/>
    <lineage>
        <taxon>Eukaryota</taxon>
        <taxon>Metazoa</taxon>
        <taxon>Ecdysozoa</taxon>
        <taxon>Arthropoda</taxon>
        <taxon>Chelicerata</taxon>
        <taxon>Arachnida</taxon>
        <taxon>Acari</taxon>
        <taxon>Acariformes</taxon>
        <taxon>Trombidiformes</taxon>
        <taxon>Prostigmata</taxon>
        <taxon>Anystina</taxon>
        <taxon>Parasitengona</taxon>
        <taxon>Trombidioidea</taxon>
        <taxon>Trombidiidae</taxon>
        <taxon>Dinothrombium</taxon>
    </lineage>
</organism>
<comment type="function">
    <text evidence="8">S-adenosyl-L-methionine-dependent 2'-O-ribose methyltransferase that catalyzes the formation of 2'-O-methylguanosine at position 18 (Gm18) in a subset of tRNA. Selectively mediates Gm18 methylation of tRNAGln-TTG/CTG and tRNASer-TGA/GCT. Gm18 modification can enhance the stability of modified tRNAs.</text>
</comment>
<protein>
    <recommendedName>
        <fullName evidence="10">tRNA (guanosine(18)-2'-O)-methyltransferase TARBP1</fullName>
        <ecNumber evidence="9">2.1.1.34</ecNumber>
    </recommendedName>
    <alternativeName>
        <fullName evidence="11">TAR RNA-binding protein 1</fullName>
    </alternativeName>
</protein>
<evidence type="ECO:0000256" key="7">
    <source>
        <dbReference type="ARBA" id="ARBA00093266"/>
    </source>
</evidence>
<dbReference type="InterPro" id="IPR001537">
    <property type="entry name" value="SpoU_MeTrfase"/>
</dbReference>
<dbReference type="STRING" id="1965070.A0A3S3Q4P5"/>
<comment type="caution">
    <text evidence="13">The sequence shown here is derived from an EMBL/GenBank/DDBJ whole genome shotgun (WGS) entry which is preliminary data.</text>
</comment>
<comment type="similarity">
    <text evidence="1">Belongs to the class IV-like SAM-binding methyltransferase superfamily. RNA methyltransferase TrmH family.</text>
</comment>
<evidence type="ECO:0000256" key="1">
    <source>
        <dbReference type="ARBA" id="ARBA00007228"/>
    </source>
</evidence>
<keyword evidence="3 13" id="KW-0808">Transferase</keyword>
<gene>
    <name evidence="13" type="ORF">B4U79_03612</name>
</gene>
<sequence>MSVFKLFLDYISSENSAEFGFDPNSSDVRTLAFVLDSLKESDVCDRELDVICRNLIVAINSLLRKAETNADYMFSKDELFCIKQCVHFCSKRNAYLFDACDQLINCKINTTTKVELIAFVLHIPIESTVGEKCVRFLLDVLRTNLSIDSEHTKLVSLVINVIFELSVIKFRELKNNLIAEIISLLNEINLSIEQFHCAELLDFITSLLCFEENDFCVSVADTLSSLSNIELFLLDNLIAKNSGLMRKKARFCAAKLNLINFDIWLLLEALEEKQKHLIEPLLTKLNLDLVKNVKTVDRSLMEILIERMLFHDNKQIKRHAVAFVSNNAFDLKFEISKKFLLETCIFHLQDNNIYGSSEPHFTLNFLLLLPVADIIQRLLQLESEGHLSPIALYHIFKKISEDSENRTEEKTGKEIIRKMIVAIFHVCSDVCVRASIQFYLLKTFVKRCPKNVIDLLSFIDEKEVNLAKALDEEQIEKISIDIDHCLNTLSNESIRMIARYFAVRYEICKDESIFYKINEATKEMDSKSIELFYPQMLEVVLSIDTPLWKIIKCNASSALSNLSKFLIKKNLPHDVANDLIIALKSNLNSQIVSWDSMATICELLGKHEHVEIRDIICSIIDLWLRLNKSLLCFREEPFWICLLFFAKCSPTFSFTKMSRILEPTSQFDPSDRDQIKEALFSLVSIVPSSLNRYVIKFYGLLLRNELLQEQEKKLEMRHIISLFLPLCDYLFTACLELKKNEYFRETILCYIIEFAFREELFLFKSIEVNNEQDHRLSQLYQLEIKDISALLINHLARILSQHSQNIRFNANLELLLKVVIDGLIFTRNAGNQIDVIAKEIGENANVSNCLLVENPFNYHHNTRIFALEAALSLTRYETLLRLMHLLIDEENKVLQETSYSFLNSNLHRRQTKIWQFHLILLYQMLNSSAEDIRSHIKEWASLMFSYTVECLINQQRSQMSVQILQQLILISLLLNSTTSDFVWPHFYEVLQFDSEEQLQRDNGKKLNSSRIGSLVPFLSIVFHLINTHPHLKFFPISCLLTCQHYKVRLLSHLVLQKASTLIDISSNSYKFLTSPIPRGSANVNRNLDKLKSDWFYSLFDPLTDITLDFILHYLPKLTNCMQEDIIPLSVINSKIFNIKLNFSLSNAKSVLREAKSSALKEKFFDETFNDGSHEKNSQLFQKKYSVPQTYSSNSRDTDEEGLVVCATLLDRAPNLGGLCRTCEVFGARKLVIGNASVLNDKDFVQLSVSAQKWVNIKEVKKCDLLRYLTTMRRDFGYTLIGIEQTTGSKMLNQYKFPKKSLVVLGNEKEGLPVEYLQQLDVCIEIPQSGFIRSLNVHVTGAIIIWEYYKQMSSDAALNKSSS</sequence>
<keyword evidence="6" id="KW-0007">Acetylation</keyword>
<keyword evidence="2 13" id="KW-0489">Methyltransferase</keyword>
<evidence type="ECO:0000313" key="13">
    <source>
        <dbReference type="EMBL" id="RWS13919.1"/>
    </source>
</evidence>
<keyword evidence="14" id="KW-1185">Reference proteome</keyword>
<dbReference type="OrthoDB" id="241340at2759"/>
<keyword evidence="5" id="KW-0694">RNA-binding</keyword>
<dbReference type="InterPro" id="IPR044748">
    <property type="entry name" value="Trm3/TARBP1_C"/>
</dbReference>
<dbReference type="Gene3D" id="3.40.1280.10">
    <property type="match status" value="1"/>
</dbReference>
<dbReference type="EMBL" id="NCKU01000849">
    <property type="protein sequence ID" value="RWS13919.1"/>
    <property type="molecule type" value="Genomic_DNA"/>
</dbReference>
<evidence type="ECO:0000256" key="3">
    <source>
        <dbReference type="ARBA" id="ARBA00022679"/>
    </source>
</evidence>
<evidence type="ECO:0000256" key="9">
    <source>
        <dbReference type="ARBA" id="ARBA00093594"/>
    </source>
</evidence>